<feature type="compositionally biased region" description="Acidic residues" evidence="2">
    <location>
        <begin position="211"/>
        <end position="220"/>
    </location>
</feature>
<dbReference type="OrthoDB" id="9154855at2"/>
<dbReference type="EMBL" id="SNXS01000006">
    <property type="protein sequence ID" value="TDP62839.1"/>
    <property type="molecule type" value="Genomic_DNA"/>
</dbReference>
<dbReference type="InParanoid" id="A0A4R6QK10"/>
<evidence type="ECO:0000313" key="4">
    <source>
        <dbReference type="Proteomes" id="UP000295361"/>
    </source>
</evidence>
<evidence type="ECO:0000313" key="3">
    <source>
        <dbReference type="EMBL" id="TDP62839.1"/>
    </source>
</evidence>
<feature type="compositionally biased region" description="Pro residues" evidence="2">
    <location>
        <begin position="222"/>
        <end position="232"/>
    </location>
</feature>
<dbReference type="Proteomes" id="UP000295361">
    <property type="component" value="Unassembled WGS sequence"/>
</dbReference>
<name>A0A4R6QK10_9BURK</name>
<proteinExistence type="predicted"/>
<reference evidence="3 4" key="1">
    <citation type="submission" date="2019-03" db="EMBL/GenBank/DDBJ databases">
        <title>Genomic Encyclopedia of Type Strains, Phase IV (KMG-IV): sequencing the most valuable type-strain genomes for metagenomic binning, comparative biology and taxonomic classification.</title>
        <authorList>
            <person name="Goeker M."/>
        </authorList>
    </citation>
    <scope>NUCLEOTIDE SEQUENCE [LARGE SCALE GENOMIC DNA]</scope>
    <source>
        <strain evidence="3 4">DSM 16998</strain>
    </source>
</reference>
<comment type="caution">
    <text evidence="3">The sequence shown here is derived from an EMBL/GenBank/DDBJ whole genome shotgun (WGS) entry which is preliminary data.</text>
</comment>
<evidence type="ECO:0000256" key="1">
    <source>
        <dbReference type="SAM" id="Coils"/>
    </source>
</evidence>
<gene>
    <name evidence="3" type="ORF">DES47_106134</name>
</gene>
<dbReference type="RefSeq" id="WP_133702856.1">
    <property type="nucleotide sequence ID" value="NZ_SNXS01000006.1"/>
</dbReference>
<organism evidence="3 4">
    <name type="scientific">Roseateles toxinivorans</name>
    <dbReference type="NCBI Taxonomy" id="270368"/>
    <lineage>
        <taxon>Bacteria</taxon>
        <taxon>Pseudomonadati</taxon>
        <taxon>Pseudomonadota</taxon>
        <taxon>Betaproteobacteria</taxon>
        <taxon>Burkholderiales</taxon>
        <taxon>Sphaerotilaceae</taxon>
        <taxon>Roseateles</taxon>
    </lineage>
</organism>
<feature type="region of interest" description="Disordered" evidence="2">
    <location>
        <begin position="205"/>
        <end position="235"/>
    </location>
</feature>
<keyword evidence="1" id="KW-0175">Coiled coil</keyword>
<evidence type="ECO:0000256" key="2">
    <source>
        <dbReference type="SAM" id="MobiDB-lite"/>
    </source>
</evidence>
<accession>A0A4R6QK10</accession>
<dbReference type="AlphaFoldDB" id="A0A4R6QK10"/>
<keyword evidence="4" id="KW-1185">Reference proteome</keyword>
<protein>
    <submittedName>
        <fullName evidence="3">Uncharacterized protein</fullName>
    </submittedName>
</protein>
<feature type="coiled-coil region" evidence="1">
    <location>
        <begin position="45"/>
        <end position="102"/>
    </location>
</feature>
<sequence length="338" mass="36595">MSDKTLTEAEWKKFAKGRGLKDAALLKAMGELDKAKTPEDQLAALDDIEKQSEQLRKANKADKEVTGYLDDLDKALVKERKLAEAEARKAAAEQVGDEEEESPTLLTTKMVPLLRDVRKGTVLQAMVATVGNDCVVLVSRKPIGSPRRKLLTAELGTTSGVKFVTGECIFEQNAHTFVLLTQAAGMAKKIKEALLKQTEQRYKIRVRGEDPNDIDDDGEPAEPGPGSAPPVAPGEAGDAAFELALEGWRSARGAAVTKLKALAKEVADAKLPDSATAIIQMSAVLKNLTAEPRTAQQVNELMRYVSEDDIVLDVCDIDGDIRTPMVNALQAMQRAMSN</sequence>